<dbReference type="AlphaFoldDB" id="K0S4R1"/>
<name>K0S4R1_THAOC</name>
<evidence type="ECO:0000256" key="1">
    <source>
        <dbReference type="SAM" id="MobiDB-lite"/>
    </source>
</evidence>
<comment type="caution">
    <text evidence="2">The sequence shown here is derived from an EMBL/GenBank/DDBJ whole genome shotgun (WGS) entry which is preliminary data.</text>
</comment>
<evidence type="ECO:0000313" key="2">
    <source>
        <dbReference type="EMBL" id="EJK60220.1"/>
    </source>
</evidence>
<gene>
    <name evidence="2" type="ORF">THAOC_19475</name>
</gene>
<protein>
    <submittedName>
        <fullName evidence="2">Uncharacterized protein</fullName>
    </submittedName>
</protein>
<dbReference type="EMBL" id="AGNL01021377">
    <property type="protein sequence ID" value="EJK60220.1"/>
    <property type="molecule type" value="Genomic_DNA"/>
</dbReference>
<proteinExistence type="predicted"/>
<accession>K0S4R1</accession>
<dbReference type="Proteomes" id="UP000266841">
    <property type="component" value="Unassembled WGS sequence"/>
</dbReference>
<keyword evidence="3" id="KW-1185">Reference proteome</keyword>
<sequence length="240" mass="26662">MTKITDEDASIIDECSSEIESSPTGHPRFLDCRAHVAFRENARQKVRRHHGNATKVDFERRGGELLICGHQSTAYRSPRHCLRCSNMNRISYPPIIGGCASWIPKWGPGLRVGRFSIKGKSKWRQVYTVAFQVNYGARSSQVEHSLSSQRFSDLGGWLNGEGRLLRGDPWGDETENQQGTKVASSVTVTLRSAGPEKRLNSQLSQSTEALRQSSCQFLSSSSRRTPPTTPPLDSLIDEGS</sequence>
<feature type="region of interest" description="Disordered" evidence="1">
    <location>
        <begin position="214"/>
        <end position="240"/>
    </location>
</feature>
<organism evidence="2 3">
    <name type="scientific">Thalassiosira oceanica</name>
    <name type="common">Marine diatom</name>
    <dbReference type="NCBI Taxonomy" id="159749"/>
    <lineage>
        <taxon>Eukaryota</taxon>
        <taxon>Sar</taxon>
        <taxon>Stramenopiles</taxon>
        <taxon>Ochrophyta</taxon>
        <taxon>Bacillariophyta</taxon>
        <taxon>Coscinodiscophyceae</taxon>
        <taxon>Thalassiosirophycidae</taxon>
        <taxon>Thalassiosirales</taxon>
        <taxon>Thalassiosiraceae</taxon>
        <taxon>Thalassiosira</taxon>
    </lineage>
</organism>
<reference evidence="2 3" key="1">
    <citation type="journal article" date="2012" name="Genome Biol.">
        <title>Genome and low-iron response of an oceanic diatom adapted to chronic iron limitation.</title>
        <authorList>
            <person name="Lommer M."/>
            <person name="Specht M."/>
            <person name="Roy A.S."/>
            <person name="Kraemer L."/>
            <person name="Andreson R."/>
            <person name="Gutowska M.A."/>
            <person name="Wolf J."/>
            <person name="Bergner S.V."/>
            <person name="Schilhabel M.B."/>
            <person name="Klostermeier U.C."/>
            <person name="Beiko R.G."/>
            <person name="Rosenstiel P."/>
            <person name="Hippler M."/>
            <person name="Laroche J."/>
        </authorList>
    </citation>
    <scope>NUCLEOTIDE SEQUENCE [LARGE SCALE GENOMIC DNA]</scope>
    <source>
        <strain evidence="2 3">CCMP1005</strain>
    </source>
</reference>
<evidence type="ECO:0000313" key="3">
    <source>
        <dbReference type="Proteomes" id="UP000266841"/>
    </source>
</evidence>
<feature type="compositionally biased region" description="Low complexity" evidence="1">
    <location>
        <begin position="214"/>
        <end position="226"/>
    </location>
</feature>